<feature type="chain" id="PRO_5040158938" evidence="2">
    <location>
        <begin position="19"/>
        <end position="138"/>
    </location>
</feature>
<evidence type="ECO:0000313" key="3">
    <source>
        <dbReference type="EMBL" id="KAF9067580.1"/>
    </source>
</evidence>
<evidence type="ECO:0000313" key="4">
    <source>
        <dbReference type="Proteomes" id="UP000772434"/>
    </source>
</evidence>
<evidence type="ECO:0000256" key="2">
    <source>
        <dbReference type="SAM" id="SignalP"/>
    </source>
</evidence>
<keyword evidence="2" id="KW-0732">Signal</keyword>
<gene>
    <name evidence="3" type="ORF">BDP27DRAFT_1422743</name>
</gene>
<proteinExistence type="predicted"/>
<keyword evidence="4" id="KW-1185">Reference proteome</keyword>
<dbReference type="Proteomes" id="UP000772434">
    <property type="component" value="Unassembled WGS sequence"/>
</dbReference>
<accession>A0A9P5PTB7</accession>
<feature type="compositionally biased region" description="Low complexity" evidence="1">
    <location>
        <begin position="75"/>
        <end position="89"/>
    </location>
</feature>
<name>A0A9P5PTB7_9AGAR</name>
<evidence type="ECO:0000256" key="1">
    <source>
        <dbReference type="SAM" id="MobiDB-lite"/>
    </source>
</evidence>
<feature type="compositionally biased region" description="Polar residues" evidence="1">
    <location>
        <begin position="90"/>
        <end position="129"/>
    </location>
</feature>
<sequence>MFFSKAFLIAGLGMVAYSRPAPAPASITPAPDDIDDTFSRKLNHGVAWVKEAADVASSVLSEAHASGTVLRRDLSATPTSTSAGASPTALDTQPTQPTTASDSTSVGSTQPVPSGSRPSTTVQAQQPTARSVPEYYYR</sequence>
<reference evidence="3" key="1">
    <citation type="submission" date="2020-11" db="EMBL/GenBank/DDBJ databases">
        <authorList>
            <consortium name="DOE Joint Genome Institute"/>
            <person name="Ahrendt S."/>
            <person name="Riley R."/>
            <person name="Andreopoulos W."/>
            <person name="Labutti K."/>
            <person name="Pangilinan J."/>
            <person name="Ruiz-Duenas F.J."/>
            <person name="Barrasa J.M."/>
            <person name="Sanchez-Garcia M."/>
            <person name="Camarero S."/>
            <person name="Miyauchi S."/>
            <person name="Serrano A."/>
            <person name="Linde D."/>
            <person name="Babiker R."/>
            <person name="Drula E."/>
            <person name="Ayuso-Fernandez I."/>
            <person name="Pacheco R."/>
            <person name="Padilla G."/>
            <person name="Ferreira P."/>
            <person name="Barriuso J."/>
            <person name="Kellner H."/>
            <person name="Castanera R."/>
            <person name="Alfaro M."/>
            <person name="Ramirez L."/>
            <person name="Pisabarro A.G."/>
            <person name="Kuo A."/>
            <person name="Tritt A."/>
            <person name="Lipzen A."/>
            <person name="He G."/>
            <person name="Yan M."/>
            <person name="Ng V."/>
            <person name="Cullen D."/>
            <person name="Martin F."/>
            <person name="Rosso M.-N."/>
            <person name="Henrissat B."/>
            <person name="Hibbett D."/>
            <person name="Martinez A.T."/>
            <person name="Grigoriev I.V."/>
        </authorList>
    </citation>
    <scope>NUCLEOTIDE SEQUENCE</scope>
    <source>
        <strain evidence="3">AH 40177</strain>
    </source>
</reference>
<dbReference type="AlphaFoldDB" id="A0A9P5PTB7"/>
<organism evidence="3 4">
    <name type="scientific">Rhodocollybia butyracea</name>
    <dbReference type="NCBI Taxonomy" id="206335"/>
    <lineage>
        <taxon>Eukaryota</taxon>
        <taxon>Fungi</taxon>
        <taxon>Dikarya</taxon>
        <taxon>Basidiomycota</taxon>
        <taxon>Agaricomycotina</taxon>
        <taxon>Agaricomycetes</taxon>
        <taxon>Agaricomycetidae</taxon>
        <taxon>Agaricales</taxon>
        <taxon>Marasmiineae</taxon>
        <taxon>Omphalotaceae</taxon>
        <taxon>Rhodocollybia</taxon>
    </lineage>
</organism>
<feature type="signal peptide" evidence="2">
    <location>
        <begin position="1"/>
        <end position="18"/>
    </location>
</feature>
<protein>
    <submittedName>
        <fullName evidence="3">Uncharacterized protein</fullName>
    </submittedName>
</protein>
<comment type="caution">
    <text evidence="3">The sequence shown here is derived from an EMBL/GenBank/DDBJ whole genome shotgun (WGS) entry which is preliminary data.</text>
</comment>
<dbReference type="EMBL" id="JADNRY010000071">
    <property type="protein sequence ID" value="KAF9067580.1"/>
    <property type="molecule type" value="Genomic_DNA"/>
</dbReference>
<feature type="region of interest" description="Disordered" evidence="1">
    <location>
        <begin position="67"/>
        <end position="138"/>
    </location>
</feature>